<evidence type="ECO:0000313" key="2">
    <source>
        <dbReference type="Proteomes" id="UP000887159"/>
    </source>
</evidence>
<comment type="caution">
    <text evidence="1">The sequence shown here is derived from an EMBL/GenBank/DDBJ whole genome shotgun (WGS) entry which is preliminary data.</text>
</comment>
<protein>
    <submittedName>
        <fullName evidence="1">Uncharacterized protein</fullName>
    </submittedName>
</protein>
<sequence length="88" mass="9840">MSCTQSKPRRKYKDVLADRPDSNTKAAAHHVSVSHQTVCRVLKGHHSHIFHFQRVQTFFPAHYLFQLPLGATAMSAAAGLHSSFAEQL</sequence>
<dbReference type="Proteomes" id="UP000887159">
    <property type="component" value="Unassembled WGS sequence"/>
</dbReference>
<proteinExistence type="predicted"/>
<name>A0A8X7BGX3_TRICX</name>
<gene>
    <name evidence="1" type="ORF">TNCV_3120451</name>
</gene>
<reference evidence="1" key="1">
    <citation type="submission" date="2020-08" db="EMBL/GenBank/DDBJ databases">
        <title>Multicomponent nature underlies the extraordinary mechanical properties of spider dragline silk.</title>
        <authorList>
            <person name="Kono N."/>
            <person name="Nakamura H."/>
            <person name="Mori M."/>
            <person name="Yoshida Y."/>
            <person name="Ohtoshi R."/>
            <person name="Malay A.D."/>
            <person name="Moran D.A.P."/>
            <person name="Tomita M."/>
            <person name="Numata K."/>
            <person name="Arakawa K."/>
        </authorList>
    </citation>
    <scope>NUCLEOTIDE SEQUENCE</scope>
</reference>
<accession>A0A8X7BGX3</accession>
<keyword evidence="2" id="KW-1185">Reference proteome</keyword>
<evidence type="ECO:0000313" key="1">
    <source>
        <dbReference type="EMBL" id="GFY30885.1"/>
    </source>
</evidence>
<dbReference type="AlphaFoldDB" id="A0A8X7BGX3"/>
<dbReference type="EMBL" id="BMAU01021394">
    <property type="protein sequence ID" value="GFY30885.1"/>
    <property type="molecule type" value="Genomic_DNA"/>
</dbReference>
<organism evidence="1 2">
    <name type="scientific">Trichonephila clavipes</name>
    <name type="common">Golden silk orbweaver</name>
    <name type="synonym">Nephila clavipes</name>
    <dbReference type="NCBI Taxonomy" id="2585209"/>
    <lineage>
        <taxon>Eukaryota</taxon>
        <taxon>Metazoa</taxon>
        <taxon>Ecdysozoa</taxon>
        <taxon>Arthropoda</taxon>
        <taxon>Chelicerata</taxon>
        <taxon>Arachnida</taxon>
        <taxon>Araneae</taxon>
        <taxon>Araneomorphae</taxon>
        <taxon>Entelegynae</taxon>
        <taxon>Araneoidea</taxon>
        <taxon>Nephilidae</taxon>
        <taxon>Trichonephila</taxon>
    </lineage>
</organism>